<sequence length="103" mass="11415">MVLDNCTKKIDTPSERARDFRSNELRDESSKDPPCVLDHSIESRSPPADVRGSSGEEMMAEVLSLSSDDDHLTRSVRNISNVSSNGMFNPTINLLKEPRRAPG</sequence>
<proteinExistence type="predicted"/>
<organism evidence="2 3">
    <name type="scientific">Araneus ventricosus</name>
    <name type="common">Orbweaver spider</name>
    <name type="synonym">Epeira ventricosa</name>
    <dbReference type="NCBI Taxonomy" id="182803"/>
    <lineage>
        <taxon>Eukaryota</taxon>
        <taxon>Metazoa</taxon>
        <taxon>Ecdysozoa</taxon>
        <taxon>Arthropoda</taxon>
        <taxon>Chelicerata</taxon>
        <taxon>Arachnida</taxon>
        <taxon>Araneae</taxon>
        <taxon>Araneomorphae</taxon>
        <taxon>Entelegynae</taxon>
        <taxon>Araneoidea</taxon>
        <taxon>Araneidae</taxon>
        <taxon>Araneus</taxon>
    </lineage>
</organism>
<protein>
    <submittedName>
        <fullName evidence="2">Uncharacterized protein</fullName>
    </submittedName>
</protein>
<feature type="compositionally biased region" description="Basic and acidic residues" evidence="1">
    <location>
        <begin position="1"/>
        <end position="31"/>
    </location>
</feature>
<evidence type="ECO:0000313" key="3">
    <source>
        <dbReference type="Proteomes" id="UP000499080"/>
    </source>
</evidence>
<reference evidence="2 3" key="1">
    <citation type="journal article" date="2019" name="Sci. Rep.">
        <title>Orb-weaving spider Araneus ventricosus genome elucidates the spidroin gene catalogue.</title>
        <authorList>
            <person name="Kono N."/>
            <person name="Nakamura H."/>
            <person name="Ohtoshi R."/>
            <person name="Moran D.A.P."/>
            <person name="Shinohara A."/>
            <person name="Yoshida Y."/>
            <person name="Fujiwara M."/>
            <person name="Mori M."/>
            <person name="Tomita M."/>
            <person name="Arakawa K."/>
        </authorList>
    </citation>
    <scope>NUCLEOTIDE SEQUENCE [LARGE SCALE GENOMIC DNA]</scope>
</reference>
<dbReference type="AlphaFoldDB" id="A0A4Y2IS78"/>
<dbReference type="Proteomes" id="UP000499080">
    <property type="component" value="Unassembled WGS sequence"/>
</dbReference>
<feature type="region of interest" description="Disordered" evidence="1">
    <location>
        <begin position="81"/>
        <end position="103"/>
    </location>
</feature>
<gene>
    <name evidence="2" type="ORF">AVEN_113079_1</name>
</gene>
<dbReference type="EMBL" id="BGPR01002842">
    <property type="protein sequence ID" value="GBM79816.1"/>
    <property type="molecule type" value="Genomic_DNA"/>
</dbReference>
<comment type="caution">
    <text evidence="2">The sequence shown here is derived from an EMBL/GenBank/DDBJ whole genome shotgun (WGS) entry which is preliminary data.</text>
</comment>
<keyword evidence="3" id="KW-1185">Reference proteome</keyword>
<evidence type="ECO:0000256" key="1">
    <source>
        <dbReference type="SAM" id="MobiDB-lite"/>
    </source>
</evidence>
<name>A0A4Y2IS78_ARAVE</name>
<accession>A0A4Y2IS78</accession>
<feature type="region of interest" description="Disordered" evidence="1">
    <location>
        <begin position="1"/>
        <end position="55"/>
    </location>
</feature>
<evidence type="ECO:0000313" key="2">
    <source>
        <dbReference type="EMBL" id="GBM79816.1"/>
    </source>
</evidence>